<feature type="region of interest" description="Disordered" evidence="1">
    <location>
        <begin position="1"/>
        <end position="47"/>
    </location>
</feature>
<dbReference type="OrthoDB" id="6626870at2759"/>
<accession>A0A9P0BEN7</accession>
<dbReference type="AlphaFoldDB" id="A0A9P0BEN7"/>
<dbReference type="EMBL" id="OV121138">
    <property type="protein sequence ID" value="CAH0560417.1"/>
    <property type="molecule type" value="Genomic_DNA"/>
</dbReference>
<proteinExistence type="predicted"/>
<feature type="compositionally biased region" description="Basic residues" evidence="1">
    <location>
        <begin position="22"/>
        <end position="31"/>
    </location>
</feature>
<reference evidence="2" key="1">
    <citation type="submission" date="2021-12" db="EMBL/GenBank/DDBJ databases">
        <authorList>
            <person name="King R."/>
        </authorList>
    </citation>
    <scope>NUCLEOTIDE SEQUENCE</scope>
</reference>
<protein>
    <submittedName>
        <fullName evidence="2">Uncharacterized protein</fullName>
    </submittedName>
</protein>
<evidence type="ECO:0000313" key="3">
    <source>
        <dbReference type="Proteomes" id="UP001154078"/>
    </source>
</evidence>
<sequence length="146" mass="16276">MKDIADVPMSDQSLTAEEGTKNKKKLKKKASIKGTTTTDSETEDGVRKIKKKTEGHDEGLVLFVLLLGSVLGLPREIIVDDEGPALKANKLQNIEDEGFDEESPPCFIEYKVMKRLKGSCIKLHEHTQACVAENYLEVAHPQCMYK</sequence>
<gene>
    <name evidence="2" type="ORF">MELIAE_LOCUS10170</name>
</gene>
<dbReference type="Proteomes" id="UP001154078">
    <property type="component" value="Chromosome 7"/>
</dbReference>
<evidence type="ECO:0000256" key="1">
    <source>
        <dbReference type="SAM" id="MobiDB-lite"/>
    </source>
</evidence>
<evidence type="ECO:0000313" key="2">
    <source>
        <dbReference type="EMBL" id="CAH0560417.1"/>
    </source>
</evidence>
<organism evidence="2 3">
    <name type="scientific">Brassicogethes aeneus</name>
    <name type="common">Rape pollen beetle</name>
    <name type="synonym">Meligethes aeneus</name>
    <dbReference type="NCBI Taxonomy" id="1431903"/>
    <lineage>
        <taxon>Eukaryota</taxon>
        <taxon>Metazoa</taxon>
        <taxon>Ecdysozoa</taxon>
        <taxon>Arthropoda</taxon>
        <taxon>Hexapoda</taxon>
        <taxon>Insecta</taxon>
        <taxon>Pterygota</taxon>
        <taxon>Neoptera</taxon>
        <taxon>Endopterygota</taxon>
        <taxon>Coleoptera</taxon>
        <taxon>Polyphaga</taxon>
        <taxon>Cucujiformia</taxon>
        <taxon>Nitidulidae</taxon>
        <taxon>Meligethinae</taxon>
        <taxon>Brassicogethes</taxon>
    </lineage>
</organism>
<name>A0A9P0BEN7_BRAAE</name>
<keyword evidence="3" id="KW-1185">Reference proteome</keyword>